<dbReference type="InterPro" id="IPR025436">
    <property type="entry name" value="DUF4179"/>
</dbReference>
<dbReference type="AlphaFoldDB" id="A0A5B8Z1H2"/>
<feature type="domain" description="DUF5643" evidence="4">
    <location>
        <begin position="226"/>
        <end position="332"/>
    </location>
</feature>
<feature type="transmembrane region" description="Helical" evidence="2">
    <location>
        <begin position="52"/>
        <end position="70"/>
    </location>
</feature>
<feature type="domain" description="DUF4179" evidence="3">
    <location>
        <begin position="45"/>
        <end position="136"/>
    </location>
</feature>
<protein>
    <submittedName>
        <fullName evidence="5">DUF4179 domain-containing protein</fullName>
    </submittedName>
</protein>
<accession>A0A5B8Z1H2</accession>
<evidence type="ECO:0000256" key="1">
    <source>
        <dbReference type="SAM" id="MobiDB-lite"/>
    </source>
</evidence>
<dbReference type="RefSeq" id="WP_057775895.1">
    <property type="nucleotide sequence ID" value="NZ_CP042593.1"/>
</dbReference>
<dbReference type="Pfam" id="PF18705">
    <property type="entry name" value="DUF5643"/>
    <property type="match status" value="1"/>
</dbReference>
<dbReference type="Proteomes" id="UP000321555">
    <property type="component" value="Chromosome"/>
</dbReference>
<feature type="region of interest" description="Disordered" evidence="1">
    <location>
        <begin position="327"/>
        <end position="348"/>
    </location>
</feature>
<keyword evidence="2" id="KW-1133">Transmembrane helix</keyword>
<name>A0A5B8Z1H2_CYTDA</name>
<reference evidence="6" key="1">
    <citation type="submission" date="2019-08" db="EMBL/GenBank/DDBJ databases">
        <authorList>
            <person name="Zheng X."/>
        </authorList>
    </citation>
    <scope>NUCLEOTIDE SEQUENCE [LARGE SCALE GENOMIC DNA]</scope>
    <source>
        <strain evidence="6">FJAT-25496</strain>
    </source>
</reference>
<dbReference type="Gene3D" id="2.60.40.1630">
    <property type="entry name" value="bacillus anthracis domain"/>
    <property type="match status" value="1"/>
</dbReference>
<sequence length="365" mass="41044">MKDIYELLNDVDIDVHEFEEMKTNEVEKARVKKKLKESIQVKKKVRRRYKNIAAAALVLGLSTMTVGFAFPTSASNIPIIGDIFKFIGSEKLGFYDHYKEYSTHLDMMEESNGIRITINDAIFDGETVSVTFTVESEQDLGDDPIIFNHLDIKGANRMSGISKITKVENNKYVGLMTASEFSEADLGNVKVNWEIGSITIPENDKEIKGDWDFAFSIDATESKSSLVGQNVKEKGVQVNIEKISVTPVSFVMYYDQVVSEEIRNKWQGTYVDLEIKDDLGNVYSGEGNGGSGKDGYYMSWSKTFEKLNPNATKLIVTPHVTNYSSENQTSMEMTKDGPKEVKLPEKPGKGQEEFVLEDIVIELKK</sequence>
<organism evidence="5 6">
    <name type="scientific">Cytobacillus dafuensis</name>
    <name type="common">Bacillus dafuensis</name>
    <dbReference type="NCBI Taxonomy" id="1742359"/>
    <lineage>
        <taxon>Bacteria</taxon>
        <taxon>Bacillati</taxon>
        <taxon>Bacillota</taxon>
        <taxon>Bacilli</taxon>
        <taxon>Bacillales</taxon>
        <taxon>Bacillaceae</taxon>
        <taxon>Cytobacillus</taxon>
    </lineage>
</organism>
<evidence type="ECO:0000259" key="4">
    <source>
        <dbReference type="Pfam" id="PF18705"/>
    </source>
</evidence>
<evidence type="ECO:0000313" key="6">
    <source>
        <dbReference type="Proteomes" id="UP000321555"/>
    </source>
</evidence>
<feature type="compositionally biased region" description="Basic and acidic residues" evidence="1">
    <location>
        <begin position="333"/>
        <end position="348"/>
    </location>
</feature>
<gene>
    <name evidence="5" type="ORF">FSZ17_04625</name>
</gene>
<keyword evidence="6" id="KW-1185">Reference proteome</keyword>
<keyword evidence="2" id="KW-0812">Transmembrane</keyword>
<evidence type="ECO:0000313" key="5">
    <source>
        <dbReference type="EMBL" id="QED46617.1"/>
    </source>
</evidence>
<keyword evidence="2" id="KW-0472">Membrane</keyword>
<dbReference type="Gene3D" id="2.60.40.1640">
    <property type="entry name" value="Conserved domain protein"/>
    <property type="match status" value="1"/>
</dbReference>
<proteinExistence type="predicted"/>
<evidence type="ECO:0000259" key="3">
    <source>
        <dbReference type="Pfam" id="PF13786"/>
    </source>
</evidence>
<evidence type="ECO:0000256" key="2">
    <source>
        <dbReference type="SAM" id="Phobius"/>
    </source>
</evidence>
<dbReference type="EMBL" id="CP042593">
    <property type="protein sequence ID" value="QED46617.1"/>
    <property type="molecule type" value="Genomic_DNA"/>
</dbReference>
<dbReference type="Pfam" id="PF13786">
    <property type="entry name" value="DUF4179"/>
    <property type="match status" value="1"/>
</dbReference>
<dbReference type="InterPro" id="IPR040680">
    <property type="entry name" value="DUF5643"/>
</dbReference>
<dbReference type="KEGG" id="bda:FSZ17_04625"/>
<dbReference type="OrthoDB" id="2541898at2"/>